<dbReference type="EMBL" id="HACG01045426">
    <property type="protein sequence ID" value="CEK92291.1"/>
    <property type="molecule type" value="Transcribed_RNA"/>
</dbReference>
<name>A0A0B7BJ02_9EUPU</name>
<sequence length="54" mass="6253">MIMKAILHANIRGGITALKFIVGKQKKVTCYIDNRINDKTQDIEEIYTRKQLDC</sequence>
<dbReference type="AlphaFoldDB" id="A0A0B7BJ02"/>
<proteinExistence type="predicted"/>
<organism evidence="1">
    <name type="scientific">Arion vulgaris</name>
    <dbReference type="NCBI Taxonomy" id="1028688"/>
    <lineage>
        <taxon>Eukaryota</taxon>
        <taxon>Metazoa</taxon>
        <taxon>Spiralia</taxon>
        <taxon>Lophotrochozoa</taxon>
        <taxon>Mollusca</taxon>
        <taxon>Gastropoda</taxon>
        <taxon>Heterobranchia</taxon>
        <taxon>Euthyneura</taxon>
        <taxon>Panpulmonata</taxon>
        <taxon>Eupulmonata</taxon>
        <taxon>Stylommatophora</taxon>
        <taxon>Helicina</taxon>
        <taxon>Arionoidea</taxon>
        <taxon>Arionidae</taxon>
        <taxon>Arion</taxon>
    </lineage>
</organism>
<gene>
    <name evidence="1" type="primary">ORF187531</name>
</gene>
<reference evidence="1" key="1">
    <citation type="submission" date="2014-12" db="EMBL/GenBank/DDBJ databases">
        <title>Insight into the proteome of Arion vulgaris.</title>
        <authorList>
            <person name="Aradska J."/>
            <person name="Bulat T."/>
            <person name="Smidak R."/>
            <person name="Sarate P."/>
            <person name="Gangsoo J."/>
            <person name="Sialana F."/>
            <person name="Bilban M."/>
            <person name="Lubec G."/>
        </authorList>
    </citation>
    <scope>NUCLEOTIDE SEQUENCE</scope>
    <source>
        <tissue evidence="1">Skin</tissue>
    </source>
</reference>
<evidence type="ECO:0000313" key="1">
    <source>
        <dbReference type="EMBL" id="CEK92291.1"/>
    </source>
</evidence>
<protein>
    <submittedName>
        <fullName evidence="1">Uncharacterized protein</fullName>
    </submittedName>
</protein>
<accession>A0A0B7BJ02</accession>
<feature type="non-terminal residue" evidence="1">
    <location>
        <position position="54"/>
    </location>
</feature>